<organism evidence="1 2">
    <name type="scientific">Chelatococcus asaccharovorans</name>
    <dbReference type="NCBI Taxonomy" id="28210"/>
    <lineage>
        <taxon>Bacteria</taxon>
        <taxon>Pseudomonadati</taxon>
        <taxon>Pseudomonadota</taxon>
        <taxon>Alphaproteobacteria</taxon>
        <taxon>Hyphomicrobiales</taxon>
        <taxon>Chelatococcaceae</taxon>
        <taxon>Chelatococcus</taxon>
    </lineage>
</organism>
<dbReference type="InterPro" id="IPR021439">
    <property type="entry name" value="DUF3088"/>
</dbReference>
<name>A0A2V3U620_9HYPH</name>
<evidence type="ECO:0008006" key="3">
    <source>
        <dbReference type="Google" id="ProtNLM"/>
    </source>
</evidence>
<evidence type="ECO:0000313" key="2">
    <source>
        <dbReference type="Proteomes" id="UP000248021"/>
    </source>
</evidence>
<dbReference type="Pfam" id="PF11287">
    <property type="entry name" value="DUF3088"/>
    <property type="match status" value="1"/>
</dbReference>
<proteinExistence type="predicted"/>
<dbReference type="Proteomes" id="UP000248021">
    <property type="component" value="Unassembled WGS sequence"/>
</dbReference>
<dbReference type="RefSeq" id="WP_110375563.1">
    <property type="nucleotide sequence ID" value="NZ_JAHBRY010000001.1"/>
</dbReference>
<keyword evidence="2" id="KW-1185">Reference proteome</keyword>
<protein>
    <recommendedName>
        <fullName evidence="3">DUF3088 family protein</fullName>
    </recommendedName>
</protein>
<dbReference type="AlphaFoldDB" id="A0A2V3U620"/>
<evidence type="ECO:0000313" key="1">
    <source>
        <dbReference type="EMBL" id="PXW57938.1"/>
    </source>
</evidence>
<accession>A0A2V3U620</accession>
<sequence>MPRDCIFTIEPGFEDPKHPGKLWFCPFCNQIEGILATFPEVAAHFAVTRLPFPRPRQPVIDLIGADHQGLPVLVFADAAAAPPDAKTANGYRFVDDTRRILEIVAERSGIPAPH</sequence>
<comment type="caution">
    <text evidence="1">The sequence shown here is derived from an EMBL/GenBank/DDBJ whole genome shotgun (WGS) entry which is preliminary data.</text>
</comment>
<gene>
    <name evidence="1" type="ORF">C7450_106110</name>
</gene>
<dbReference type="OrthoDB" id="1356145at2"/>
<reference evidence="1 2" key="1">
    <citation type="submission" date="2018-05" db="EMBL/GenBank/DDBJ databases">
        <title>Genomic Encyclopedia of Type Strains, Phase IV (KMG-IV): sequencing the most valuable type-strain genomes for metagenomic binning, comparative biology and taxonomic classification.</title>
        <authorList>
            <person name="Goeker M."/>
        </authorList>
    </citation>
    <scope>NUCLEOTIDE SEQUENCE [LARGE SCALE GENOMIC DNA]</scope>
    <source>
        <strain evidence="1 2">DSM 6462</strain>
    </source>
</reference>
<dbReference type="EMBL" id="QJJK01000006">
    <property type="protein sequence ID" value="PXW57938.1"/>
    <property type="molecule type" value="Genomic_DNA"/>
</dbReference>